<feature type="region of interest" description="Disordered" evidence="6">
    <location>
        <begin position="298"/>
        <end position="317"/>
    </location>
</feature>
<dbReference type="Gene3D" id="1.10.510.10">
    <property type="entry name" value="Transferase(Phosphotransferase) domain 1"/>
    <property type="match status" value="1"/>
</dbReference>
<dbReference type="PATRIC" id="fig|953739.5.peg.4169"/>
<evidence type="ECO:0000256" key="2">
    <source>
        <dbReference type="ARBA" id="ARBA00022741"/>
    </source>
</evidence>
<keyword evidence="9" id="KW-1185">Reference proteome</keyword>
<reference evidence="8 9" key="1">
    <citation type="journal article" date="2011" name="BMC Genomics">
        <title>Genome-wide analysis of the role of GlnR in Streptomyces venezuelae provides new insights into global nitrogen regulation in actinomycetes.</title>
        <authorList>
            <person name="Pullan S.T."/>
            <person name="Bibb M.J."/>
            <person name="Merrick M."/>
        </authorList>
    </citation>
    <scope>NUCLEOTIDE SEQUENCE [LARGE SCALE GENOMIC DNA]</scope>
    <source>
        <strain evidence="8">ATCC 10712</strain>
    </source>
</reference>
<dbReference type="InterPro" id="IPR017441">
    <property type="entry name" value="Protein_kinase_ATP_BS"/>
</dbReference>
<dbReference type="AlphaFoldDB" id="F2RKR1"/>
<evidence type="ECO:0000256" key="4">
    <source>
        <dbReference type="ARBA" id="ARBA00022840"/>
    </source>
</evidence>
<dbReference type="GO" id="GO:0004674">
    <property type="term" value="F:protein serine/threonine kinase activity"/>
    <property type="evidence" value="ECO:0007669"/>
    <property type="project" value="TreeGrafter"/>
</dbReference>
<feature type="region of interest" description="Disordered" evidence="6">
    <location>
        <begin position="333"/>
        <end position="369"/>
    </location>
</feature>
<dbReference type="InterPro" id="IPR008271">
    <property type="entry name" value="Ser/Thr_kinase_AS"/>
</dbReference>
<dbReference type="PROSITE" id="PS00108">
    <property type="entry name" value="PROTEIN_KINASE_ST"/>
    <property type="match status" value="1"/>
</dbReference>
<keyword evidence="3 8" id="KW-0418">Kinase</keyword>
<dbReference type="Pfam" id="PF00069">
    <property type="entry name" value="Pkinase"/>
    <property type="match status" value="1"/>
</dbReference>
<sequence length="576" mass="60436">MGVSGVPGSAHIGPFRVVAELGQGGMGRVLLGVAPDGRLVAVKQVHAELAGDDGFRARFRREVTASRQVSGAYTAPVVDADPDAETPWFAAQFVPGPSLSQALDAVGALPLESSRLLAAGLAQALADVHRAGLVHRDLKPSNVLLAEDGVRVIDFGIARAAEGQTKLTHTGAMVGSPPFMAPEQVDGRQLTAAADVFSLGSTLVMACTGRPPFTGTSVPGILYNVAHSEPDLSAVPPALLPLIEACLAKDPAQRPSPQALLSMIGPVRPSARPWPEAVHRLALAQRAEIDRYVAGAGGSATRTDAAPPPADAAPFAPASLHHAPTMTAAAQAPHLPAAPPHPAYQGYDGNQGQQGYPSPPASPPTPGLRRKRRAWIAGGSVAALATAIALLATFLPPEMNPFHTEAVPTPGNTPLAQVADKYTGTPPSCKEISGEVKVPAEFALQPMPYGSEISDHEDFDDKALYQQGRCIWQSRSGDKIDLTWDQYRTAKDKTGAERAKKHYESLYIAGTTHREDIGTGEEAFWHGEPDRGCVLYARDVNFYVFVAVEGTAYPTGDKCEALAVSVAKGTYEAGSA</sequence>
<dbReference type="KEGG" id="sve:SVEN_2013"/>
<dbReference type="GeneID" id="51862588"/>
<dbReference type="PANTHER" id="PTHR43289:SF34">
    <property type="entry name" value="SERINE_THREONINE-PROTEIN KINASE YBDM-RELATED"/>
    <property type="match status" value="1"/>
</dbReference>
<proteinExistence type="predicted"/>
<feature type="compositionally biased region" description="Low complexity" evidence="6">
    <location>
        <begin position="343"/>
        <end position="356"/>
    </location>
</feature>
<evidence type="ECO:0000313" key="9">
    <source>
        <dbReference type="Proteomes" id="UP000006854"/>
    </source>
</evidence>
<dbReference type="CDD" id="cd14014">
    <property type="entry name" value="STKc_PknB_like"/>
    <property type="match status" value="1"/>
</dbReference>
<dbReference type="PANTHER" id="PTHR43289">
    <property type="entry name" value="MITOGEN-ACTIVATED PROTEIN KINASE KINASE KINASE 20-RELATED"/>
    <property type="match status" value="1"/>
</dbReference>
<dbReference type="PROSITE" id="PS00107">
    <property type="entry name" value="PROTEIN_KINASE_ATP"/>
    <property type="match status" value="1"/>
</dbReference>
<evidence type="ECO:0000259" key="7">
    <source>
        <dbReference type="PROSITE" id="PS50011"/>
    </source>
</evidence>
<protein>
    <submittedName>
        <fullName evidence="8">Putative serine or threonine protein kinase</fullName>
    </submittedName>
</protein>
<dbReference type="SMART" id="SM00220">
    <property type="entry name" value="S_TKc"/>
    <property type="match status" value="1"/>
</dbReference>
<dbReference type="STRING" id="953739.SVEN_2013"/>
<feature type="compositionally biased region" description="Pro residues" evidence="6">
    <location>
        <begin position="357"/>
        <end position="366"/>
    </location>
</feature>
<accession>F2RKR1</accession>
<evidence type="ECO:0000313" key="8">
    <source>
        <dbReference type="EMBL" id="CCA55300.1"/>
    </source>
</evidence>
<dbReference type="OrthoDB" id="9762169at2"/>
<feature type="domain" description="Protein kinase" evidence="7">
    <location>
        <begin position="15"/>
        <end position="275"/>
    </location>
</feature>
<keyword evidence="2 5" id="KW-0547">Nucleotide-binding</keyword>
<name>F2RKR1_STRVP</name>
<keyword evidence="4 5" id="KW-0067">ATP-binding</keyword>
<dbReference type="EMBL" id="FR845719">
    <property type="protein sequence ID" value="CCA55300.1"/>
    <property type="molecule type" value="Genomic_DNA"/>
</dbReference>
<dbReference type="RefSeq" id="WP_015033218.1">
    <property type="nucleotide sequence ID" value="NC_018750.1"/>
</dbReference>
<feature type="binding site" evidence="5">
    <location>
        <position position="43"/>
    </location>
    <ligand>
        <name>ATP</name>
        <dbReference type="ChEBI" id="CHEBI:30616"/>
    </ligand>
</feature>
<dbReference type="InterPro" id="IPR000719">
    <property type="entry name" value="Prot_kinase_dom"/>
</dbReference>
<dbReference type="SUPFAM" id="SSF56112">
    <property type="entry name" value="Protein kinase-like (PK-like)"/>
    <property type="match status" value="1"/>
</dbReference>
<keyword evidence="1" id="KW-0808">Transferase</keyword>
<dbReference type="Proteomes" id="UP000006854">
    <property type="component" value="Chromosome"/>
</dbReference>
<evidence type="ECO:0000256" key="5">
    <source>
        <dbReference type="PROSITE-ProRule" id="PRU10141"/>
    </source>
</evidence>
<dbReference type="PROSITE" id="PS50011">
    <property type="entry name" value="PROTEIN_KINASE_DOM"/>
    <property type="match status" value="1"/>
</dbReference>
<dbReference type="Gene3D" id="3.30.200.20">
    <property type="entry name" value="Phosphorylase Kinase, domain 1"/>
    <property type="match status" value="1"/>
</dbReference>
<gene>
    <name evidence="8" type="ordered locus">SVEN_2013</name>
</gene>
<evidence type="ECO:0000256" key="3">
    <source>
        <dbReference type="ARBA" id="ARBA00022777"/>
    </source>
</evidence>
<dbReference type="HOGENOM" id="CLU_000288_135_1_11"/>
<evidence type="ECO:0000256" key="6">
    <source>
        <dbReference type="SAM" id="MobiDB-lite"/>
    </source>
</evidence>
<evidence type="ECO:0000256" key="1">
    <source>
        <dbReference type="ARBA" id="ARBA00022679"/>
    </source>
</evidence>
<organism evidence="8 9">
    <name type="scientific">Streptomyces venezuelae (strain ATCC 10712 / CBS 650.69 / DSM 40230 / JCM 4526 / NBRC 13096 / PD 04745)</name>
    <dbReference type="NCBI Taxonomy" id="953739"/>
    <lineage>
        <taxon>Bacteria</taxon>
        <taxon>Bacillati</taxon>
        <taxon>Actinomycetota</taxon>
        <taxon>Actinomycetes</taxon>
        <taxon>Kitasatosporales</taxon>
        <taxon>Streptomycetaceae</taxon>
        <taxon>Streptomyces</taxon>
    </lineage>
</organism>
<dbReference type="eggNOG" id="COG0515">
    <property type="taxonomic scope" value="Bacteria"/>
</dbReference>
<dbReference type="InterPro" id="IPR011009">
    <property type="entry name" value="Kinase-like_dom_sf"/>
</dbReference>
<dbReference type="GO" id="GO:0005524">
    <property type="term" value="F:ATP binding"/>
    <property type="evidence" value="ECO:0007669"/>
    <property type="project" value="UniProtKB-UniRule"/>
</dbReference>